<evidence type="ECO:0000256" key="3">
    <source>
        <dbReference type="ARBA" id="ARBA00022695"/>
    </source>
</evidence>
<dbReference type="EMBL" id="JAMFTS010000002">
    <property type="protein sequence ID" value="KAJ4797633.1"/>
    <property type="molecule type" value="Genomic_DNA"/>
</dbReference>
<keyword evidence="5" id="KW-0255">Endonuclease</keyword>
<dbReference type="PANTHER" id="PTHR37984">
    <property type="entry name" value="PROTEIN CBG26694"/>
    <property type="match status" value="1"/>
</dbReference>
<dbReference type="GO" id="GO:0003964">
    <property type="term" value="F:RNA-directed DNA polymerase activity"/>
    <property type="evidence" value="ECO:0007669"/>
    <property type="project" value="UniProtKB-KW"/>
</dbReference>
<dbReference type="Pfam" id="PF17919">
    <property type="entry name" value="RT_RNaseH_2"/>
    <property type="match status" value="1"/>
</dbReference>
<dbReference type="GO" id="GO:0006508">
    <property type="term" value="P:proteolysis"/>
    <property type="evidence" value="ECO:0007669"/>
    <property type="project" value="UniProtKB-KW"/>
</dbReference>
<dbReference type="PROSITE" id="PS50878">
    <property type="entry name" value="RT_POL"/>
    <property type="match status" value="1"/>
</dbReference>
<dbReference type="Proteomes" id="UP001140206">
    <property type="component" value="Chromosome 2"/>
</dbReference>
<dbReference type="GO" id="GO:0004519">
    <property type="term" value="F:endonuclease activity"/>
    <property type="evidence" value="ECO:0007669"/>
    <property type="project" value="UniProtKB-KW"/>
</dbReference>
<evidence type="ECO:0000313" key="11">
    <source>
        <dbReference type="Proteomes" id="UP001140206"/>
    </source>
</evidence>
<evidence type="ECO:0000256" key="2">
    <source>
        <dbReference type="ARBA" id="ARBA00022679"/>
    </source>
</evidence>
<keyword evidence="6" id="KW-0378">Hydrolase</keyword>
<dbReference type="Gene3D" id="2.40.70.10">
    <property type="entry name" value="Acid Proteases"/>
    <property type="match status" value="1"/>
</dbReference>
<dbReference type="CDD" id="cd01647">
    <property type="entry name" value="RT_LTR"/>
    <property type="match status" value="1"/>
</dbReference>
<dbReference type="SUPFAM" id="SSF56672">
    <property type="entry name" value="DNA/RNA polymerases"/>
    <property type="match status" value="1"/>
</dbReference>
<dbReference type="SUPFAM" id="SSF50630">
    <property type="entry name" value="Acid proteases"/>
    <property type="match status" value="1"/>
</dbReference>
<dbReference type="FunFam" id="3.30.70.270:FF:000020">
    <property type="entry name" value="Transposon Tf2-6 polyprotein-like Protein"/>
    <property type="match status" value="1"/>
</dbReference>
<name>A0AAV8G3E6_9POAL</name>
<evidence type="ECO:0000256" key="8">
    <source>
        <dbReference type="ARBA" id="ARBA00023268"/>
    </source>
</evidence>
<dbReference type="CDD" id="cd00303">
    <property type="entry name" value="retropepsin_like"/>
    <property type="match status" value="1"/>
</dbReference>
<dbReference type="Pfam" id="PF00078">
    <property type="entry name" value="RVT_1"/>
    <property type="match status" value="1"/>
</dbReference>
<keyword evidence="2" id="KW-0808">Transferase</keyword>
<keyword evidence="4" id="KW-0540">Nuclease</keyword>
<dbReference type="InterPro" id="IPR021109">
    <property type="entry name" value="Peptidase_aspartic_dom_sf"/>
</dbReference>
<reference evidence="10" key="1">
    <citation type="submission" date="2022-08" db="EMBL/GenBank/DDBJ databases">
        <authorList>
            <person name="Marques A."/>
        </authorList>
    </citation>
    <scope>NUCLEOTIDE SEQUENCE</scope>
    <source>
        <strain evidence="10">RhyPub2mFocal</strain>
        <tissue evidence="10">Leaves</tissue>
    </source>
</reference>
<evidence type="ECO:0000256" key="1">
    <source>
        <dbReference type="ARBA" id="ARBA00022670"/>
    </source>
</evidence>
<evidence type="ECO:0000313" key="10">
    <source>
        <dbReference type="EMBL" id="KAJ4797633.1"/>
    </source>
</evidence>
<dbReference type="InterPro" id="IPR043502">
    <property type="entry name" value="DNA/RNA_pol_sf"/>
</dbReference>
<dbReference type="PANTHER" id="PTHR37984:SF5">
    <property type="entry name" value="PROTEIN NYNRIN-LIKE"/>
    <property type="match status" value="1"/>
</dbReference>
<dbReference type="GO" id="GO:0008233">
    <property type="term" value="F:peptidase activity"/>
    <property type="evidence" value="ECO:0007669"/>
    <property type="project" value="UniProtKB-KW"/>
</dbReference>
<organism evidence="10 11">
    <name type="scientific">Rhynchospora pubera</name>
    <dbReference type="NCBI Taxonomy" id="906938"/>
    <lineage>
        <taxon>Eukaryota</taxon>
        <taxon>Viridiplantae</taxon>
        <taxon>Streptophyta</taxon>
        <taxon>Embryophyta</taxon>
        <taxon>Tracheophyta</taxon>
        <taxon>Spermatophyta</taxon>
        <taxon>Magnoliopsida</taxon>
        <taxon>Liliopsida</taxon>
        <taxon>Poales</taxon>
        <taxon>Cyperaceae</taxon>
        <taxon>Cyperoideae</taxon>
        <taxon>Rhynchosporeae</taxon>
        <taxon>Rhynchospora</taxon>
    </lineage>
</organism>
<evidence type="ECO:0000256" key="5">
    <source>
        <dbReference type="ARBA" id="ARBA00022759"/>
    </source>
</evidence>
<sequence length="560" mass="63601">MRIKGKVGHKCICALIDSGRTHSFINPDVLSSQPFVVSKNTPMAVMVANGNKMVTDLECKSLNFSLQGHEFQKDMRVLDVKGYDLILGLDWLTDLVPMLIDWGKGCIQFQKDNREVQLQVNEETAEIHLCQELNVQQEEAAGSEVLVAHLFLIPSSRQNQETTSPALEAILKQYSEVFQEPSSLPPPRVVDHTIPLLPGTQPISQRPYRYSYFQKLEIEKIIEDLLRNQLIQPSSSPFASPILLVKKKDGSWRLCVDYKKLNSATIKDKFPIPIIEDLLDELHGATIFSKIDLRSGYHQIRMRLEDICKTAFRTHEGHYEFTVMPFGISNAPATFQKLMNQVFKPYLRKFVLVFFDDILIFSPDEASHQEHLSKALALLKQHNLFAKRTKCEFGMSQLEYLGHIISSQGIATDPAKIEVMANWPRPRNVKELRGFLGLTGYYRRFVKDYGSISKPLTNQLKKNAFQWNDQAEKVFVSLKTAMSGASVLAMPDFKKPFQIETDASDKGIGAVLMQEKRPLAYISKSLGPKTQGLSTYEKEFLALLTAVQKWRHYLMGANLS</sequence>
<keyword evidence="7" id="KW-0695">RNA-directed DNA polymerase</keyword>
<dbReference type="Gene3D" id="3.10.10.10">
    <property type="entry name" value="HIV Type 1 Reverse Transcriptase, subunit A, domain 1"/>
    <property type="match status" value="1"/>
</dbReference>
<dbReference type="AlphaFoldDB" id="A0AAV8G3E6"/>
<accession>A0AAV8G3E6</accession>
<dbReference type="InterPro" id="IPR043128">
    <property type="entry name" value="Rev_trsase/Diguanyl_cyclase"/>
</dbReference>
<proteinExistence type="predicted"/>
<keyword evidence="3" id="KW-0548">Nucleotidyltransferase</keyword>
<feature type="domain" description="Reverse transcriptase" evidence="9">
    <location>
        <begin position="226"/>
        <end position="405"/>
    </location>
</feature>
<dbReference type="Pfam" id="PF08284">
    <property type="entry name" value="RVP_2"/>
    <property type="match status" value="1"/>
</dbReference>
<keyword evidence="8" id="KW-0511">Multifunctional enzyme</keyword>
<dbReference type="Gene3D" id="3.30.70.270">
    <property type="match status" value="2"/>
</dbReference>
<evidence type="ECO:0000256" key="7">
    <source>
        <dbReference type="ARBA" id="ARBA00022918"/>
    </source>
</evidence>
<dbReference type="InterPro" id="IPR041577">
    <property type="entry name" value="RT_RNaseH_2"/>
</dbReference>
<keyword evidence="1" id="KW-0645">Protease</keyword>
<keyword evidence="11" id="KW-1185">Reference proteome</keyword>
<dbReference type="InterPro" id="IPR050951">
    <property type="entry name" value="Retrovirus_Pol_polyprotein"/>
</dbReference>
<gene>
    <name evidence="10" type="ORF">LUZ62_048879</name>
</gene>
<evidence type="ECO:0000259" key="9">
    <source>
        <dbReference type="PROSITE" id="PS50878"/>
    </source>
</evidence>
<evidence type="ECO:0000256" key="6">
    <source>
        <dbReference type="ARBA" id="ARBA00022801"/>
    </source>
</evidence>
<evidence type="ECO:0000256" key="4">
    <source>
        <dbReference type="ARBA" id="ARBA00022722"/>
    </source>
</evidence>
<dbReference type="FunFam" id="3.10.10.10:FF:000007">
    <property type="entry name" value="Retrovirus-related Pol polyprotein from transposon 17.6-like Protein"/>
    <property type="match status" value="1"/>
</dbReference>
<protein>
    <submittedName>
        <fullName evidence="10">Polyprotein</fullName>
    </submittedName>
</protein>
<dbReference type="InterPro" id="IPR000477">
    <property type="entry name" value="RT_dom"/>
</dbReference>
<comment type="caution">
    <text evidence="10">The sequence shown here is derived from an EMBL/GenBank/DDBJ whole genome shotgun (WGS) entry which is preliminary data.</text>
</comment>